<comment type="caution">
    <text evidence="1">The sequence shown here is derived from an EMBL/GenBank/DDBJ whole genome shotgun (WGS) entry which is preliminary data.</text>
</comment>
<reference evidence="1 2" key="2">
    <citation type="journal article" date="2019" name="G3 (Bethesda)">
        <title>Hybrid Assembly of the Genome of the Entomopathogenic Nematode Steinernema carpocapsae Identifies the X-Chromosome.</title>
        <authorList>
            <person name="Serra L."/>
            <person name="Macchietto M."/>
            <person name="Macias-Munoz A."/>
            <person name="McGill C.J."/>
            <person name="Rodriguez I.M."/>
            <person name="Rodriguez B."/>
            <person name="Murad R."/>
            <person name="Mortazavi A."/>
        </authorList>
    </citation>
    <scope>NUCLEOTIDE SEQUENCE [LARGE SCALE GENOMIC DNA]</scope>
    <source>
        <strain evidence="1 2">ALL</strain>
    </source>
</reference>
<proteinExistence type="predicted"/>
<protein>
    <submittedName>
        <fullName evidence="1">Uncharacterized protein</fullName>
    </submittedName>
</protein>
<reference evidence="1 2" key="1">
    <citation type="journal article" date="2015" name="Genome Biol.">
        <title>Comparative genomics of Steinernema reveals deeply conserved gene regulatory networks.</title>
        <authorList>
            <person name="Dillman A.R."/>
            <person name="Macchietto M."/>
            <person name="Porter C.F."/>
            <person name="Rogers A."/>
            <person name="Williams B."/>
            <person name="Antoshechkin I."/>
            <person name="Lee M.M."/>
            <person name="Goodwin Z."/>
            <person name="Lu X."/>
            <person name="Lewis E.E."/>
            <person name="Goodrich-Blair H."/>
            <person name="Stock S.P."/>
            <person name="Adams B.J."/>
            <person name="Sternberg P.W."/>
            <person name="Mortazavi A."/>
        </authorList>
    </citation>
    <scope>NUCLEOTIDE SEQUENCE [LARGE SCALE GENOMIC DNA]</scope>
    <source>
        <strain evidence="1 2">ALL</strain>
    </source>
</reference>
<name>A0A4V5ZY52_STECR</name>
<dbReference type="AlphaFoldDB" id="A0A4V5ZY52"/>
<sequence>MDRLQVKPHQLIFCNGFVNLLDPLSSGDEKCLEVYEHLLEEDFFSYKLLKYAEIILCRNKDDHKKDSRMIFLHVAVTLQRILKDYGGRLNEKDLLESYRKLKTKGKKAEAYNRRLKLPNFSFTDSLLSHYVRQGKPEGLTISEYLNTLVERLFSQEQSSVSEGHDKEPKKFFIADVFTATDPGNPNKTGYRCWYMFTKDICGVRQICTLSFCCFPTLTNIPGASGVPGYFKNFEFL</sequence>
<gene>
    <name evidence="1" type="ORF">L596_026297</name>
</gene>
<dbReference type="EMBL" id="AZBU02000010">
    <property type="protein sequence ID" value="TKR62315.1"/>
    <property type="molecule type" value="Genomic_DNA"/>
</dbReference>
<organism evidence="1 2">
    <name type="scientific">Steinernema carpocapsae</name>
    <name type="common">Entomopathogenic nematode</name>
    <dbReference type="NCBI Taxonomy" id="34508"/>
    <lineage>
        <taxon>Eukaryota</taxon>
        <taxon>Metazoa</taxon>
        <taxon>Ecdysozoa</taxon>
        <taxon>Nematoda</taxon>
        <taxon>Chromadorea</taxon>
        <taxon>Rhabditida</taxon>
        <taxon>Tylenchina</taxon>
        <taxon>Panagrolaimomorpha</taxon>
        <taxon>Strongyloidoidea</taxon>
        <taxon>Steinernematidae</taxon>
        <taxon>Steinernema</taxon>
    </lineage>
</organism>
<keyword evidence="2" id="KW-1185">Reference proteome</keyword>
<dbReference type="Proteomes" id="UP000298663">
    <property type="component" value="Unassembled WGS sequence"/>
</dbReference>
<accession>A0A4V5ZY52</accession>
<evidence type="ECO:0000313" key="2">
    <source>
        <dbReference type="Proteomes" id="UP000298663"/>
    </source>
</evidence>
<evidence type="ECO:0000313" key="1">
    <source>
        <dbReference type="EMBL" id="TKR62315.1"/>
    </source>
</evidence>